<sequence length="147" mass="16799">MKLIGIFRSGETVQTRSKLGKQSWPWTACLKGVCFLHSGCGIWCPTHNHLNKMTLRMRAWRKRKKDLGLLLRYSDGEDEHRDIENNCHSVPGSQSRSCRSSNVSETSHSFLSCTQGLFGRRVNKRRRVYFLTTGSTETRELLSGHTA</sequence>
<dbReference type="EMBL" id="JAHUTJ010013070">
    <property type="protein sequence ID" value="MED6269226.1"/>
    <property type="molecule type" value="Genomic_DNA"/>
</dbReference>
<proteinExistence type="predicted"/>
<organism evidence="1 2">
    <name type="scientific">Characodon lateralis</name>
    <dbReference type="NCBI Taxonomy" id="208331"/>
    <lineage>
        <taxon>Eukaryota</taxon>
        <taxon>Metazoa</taxon>
        <taxon>Chordata</taxon>
        <taxon>Craniata</taxon>
        <taxon>Vertebrata</taxon>
        <taxon>Euteleostomi</taxon>
        <taxon>Actinopterygii</taxon>
        <taxon>Neopterygii</taxon>
        <taxon>Teleostei</taxon>
        <taxon>Neoteleostei</taxon>
        <taxon>Acanthomorphata</taxon>
        <taxon>Ovalentaria</taxon>
        <taxon>Atherinomorphae</taxon>
        <taxon>Cyprinodontiformes</taxon>
        <taxon>Goodeidae</taxon>
        <taxon>Characodon</taxon>
    </lineage>
</organism>
<keyword evidence="2" id="KW-1185">Reference proteome</keyword>
<name>A0ABU7D255_9TELE</name>
<evidence type="ECO:0000313" key="1">
    <source>
        <dbReference type="EMBL" id="MED6269226.1"/>
    </source>
</evidence>
<gene>
    <name evidence="1" type="ORF">CHARACLAT_031065</name>
</gene>
<reference evidence="1 2" key="1">
    <citation type="submission" date="2021-06" db="EMBL/GenBank/DDBJ databases">
        <authorList>
            <person name="Palmer J.M."/>
        </authorList>
    </citation>
    <scope>NUCLEOTIDE SEQUENCE [LARGE SCALE GENOMIC DNA]</scope>
    <source>
        <strain evidence="1 2">CL_MEX2019</strain>
        <tissue evidence="1">Muscle</tissue>
    </source>
</reference>
<accession>A0ABU7D255</accession>
<evidence type="ECO:0000313" key="2">
    <source>
        <dbReference type="Proteomes" id="UP001352852"/>
    </source>
</evidence>
<protein>
    <submittedName>
        <fullName evidence="1">Uncharacterized protein</fullName>
    </submittedName>
</protein>
<comment type="caution">
    <text evidence="1">The sequence shown here is derived from an EMBL/GenBank/DDBJ whole genome shotgun (WGS) entry which is preliminary data.</text>
</comment>
<dbReference type="Proteomes" id="UP001352852">
    <property type="component" value="Unassembled WGS sequence"/>
</dbReference>